<dbReference type="EMBL" id="QUQM01000007">
    <property type="protein sequence ID" value="KAA8646342.1"/>
    <property type="molecule type" value="Genomic_DNA"/>
</dbReference>
<comment type="similarity">
    <text evidence="1">Belongs to the zinc-containing alcohol dehydrogenase family.</text>
</comment>
<dbReference type="AlphaFoldDB" id="A0A5M9MH79"/>
<evidence type="ECO:0000256" key="3">
    <source>
        <dbReference type="ARBA" id="ARBA00022857"/>
    </source>
</evidence>
<dbReference type="InterPro" id="IPR011032">
    <property type="entry name" value="GroES-like_sf"/>
</dbReference>
<dbReference type="CDD" id="cd08249">
    <property type="entry name" value="enoyl_reductase_like"/>
    <property type="match status" value="1"/>
</dbReference>
<evidence type="ECO:0000313" key="7">
    <source>
        <dbReference type="Proteomes" id="UP000324241"/>
    </source>
</evidence>
<dbReference type="Gene3D" id="3.90.180.10">
    <property type="entry name" value="Medium-chain alcohol dehydrogenases, catalytic domain"/>
    <property type="match status" value="1"/>
</dbReference>
<accession>A0A5M9MH79</accession>
<feature type="domain" description="Enoyl reductase (ER)" evidence="5">
    <location>
        <begin position="15"/>
        <end position="338"/>
    </location>
</feature>
<dbReference type="GeneID" id="54330471"/>
<dbReference type="SUPFAM" id="SSF50129">
    <property type="entry name" value="GroES-like"/>
    <property type="match status" value="1"/>
</dbReference>
<dbReference type="GO" id="GO:0000166">
    <property type="term" value="F:nucleotide binding"/>
    <property type="evidence" value="ECO:0007669"/>
    <property type="project" value="UniProtKB-KW"/>
</dbReference>
<evidence type="ECO:0000256" key="1">
    <source>
        <dbReference type="ARBA" id="ARBA00008072"/>
    </source>
</evidence>
<dbReference type="OrthoDB" id="3509362at2759"/>
<evidence type="ECO:0000313" key="6">
    <source>
        <dbReference type="EMBL" id="KAA8646342.1"/>
    </source>
</evidence>
<comment type="caution">
    <text evidence="6">The sequence shown here is derived from an EMBL/GenBank/DDBJ whole genome shotgun (WGS) entry which is preliminary data.</text>
</comment>
<dbReference type="InterPro" id="IPR020843">
    <property type="entry name" value="ER"/>
</dbReference>
<keyword evidence="3" id="KW-0521">NADP</keyword>
<dbReference type="RefSeq" id="XP_033425703.1">
    <property type="nucleotide sequence ID" value="XM_033572388.1"/>
</dbReference>
<sequence length="343" mass="36784">MSPVANLAAWLPGIGREIEVAPADMHEPGENELLIETKAIAVQPAEFKIQDGVLRFPLKYPAIPGVTFAGIVNKVGLGVTRFKVGDRIVTTGASTVRNDPRFGAYQRYALTTQDLTAKIGDVSFEKAAGISNLYGSVSALVFHLGLDRPSADPNPNNKYKKVLIWGASSTFGAYAVQLAAWAGYTVIGVASPHNANLVEGLGATYFINRNSPSVVQDLISLGPFDAVLAAQDSAPDQVIIGRVLAGLGGGRFLTTMGVREGVKLPPGVSGFFAQFIDDYLNPDNQEFTKWVWWDLIENGLVNGKISLFPVQTLGGLSKVQMAWDLLRDGKVSGQKLIINPNMD</sequence>
<keyword evidence="2" id="KW-0547">Nucleotide-binding</keyword>
<proteinExistence type="inferred from homology"/>
<keyword evidence="4" id="KW-0560">Oxidoreductase</keyword>
<evidence type="ECO:0000259" key="5">
    <source>
        <dbReference type="SMART" id="SM00829"/>
    </source>
</evidence>
<dbReference type="InterPro" id="IPR013154">
    <property type="entry name" value="ADH-like_N"/>
</dbReference>
<protein>
    <recommendedName>
        <fullName evidence="5">Enoyl reductase (ER) domain-containing protein</fullName>
    </recommendedName>
</protein>
<reference evidence="6 7" key="1">
    <citation type="submission" date="2019-08" db="EMBL/GenBank/DDBJ databases">
        <title>The genome sequence of a newly discovered highly antifungal drug resistant Aspergillus species, Aspergillus tanneri NIH 1004.</title>
        <authorList>
            <person name="Mounaud S."/>
            <person name="Singh I."/>
            <person name="Joardar V."/>
            <person name="Pakala S."/>
            <person name="Pakala S."/>
            <person name="Venepally P."/>
            <person name="Chung J.K."/>
            <person name="Losada L."/>
            <person name="Nierman W.C."/>
        </authorList>
    </citation>
    <scope>NUCLEOTIDE SEQUENCE [LARGE SCALE GENOMIC DNA]</scope>
    <source>
        <strain evidence="6 7">NIH1004</strain>
    </source>
</reference>
<dbReference type="PANTHER" id="PTHR45348:SF2">
    <property type="entry name" value="ZINC-TYPE ALCOHOL DEHYDROGENASE-LIKE PROTEIN C2E1P3.01"/>
    <property type="match status" value="1"/>
</dbReference>
<dbReference type="VEuPathDB" id="FungiDB:EYZ11_009897"/>
<gene>
    <name evidence="6" type="ORF">ATNIH1004_007769</name>
</gene>
<name>A0A5M9MH79_9EURO</name>
<evidence type="ECO:0000256" key="2">
    <source>
        <dbReference type="ARBA" id="ARBA00022741"/>
    </source>
</evidence>
<dbReference type="PANTHER" id="PTHR45348">
    <property type="entry name" value="HYPOTHETICAL OXIDOREDUCTASE (EUROFUNG)"/>
    <property type="match status" value="1"/>
</dbReference>
<dbReference type="SMART" id="SM00829">
    <property type="entry name" value="PKS_ER"/>
    <property type="match status" value="1"/>
</dbReference>
<dbReference type="InterPro" id="IPR047122">
    <property type="entry name" value="Trans-enoyl_RdTase-like"/>
</dbReference>
<dbReference type="Gene3D" id="3.40.50.720">
    <property type="entry name" value="NAD(P)-binding Rossmann-like Domain"/>
    <property type="match status" value="1"/>
</dbReference>
<dbReference type="InterPro" id="IPR036291">
    <property type="entry name" value="NAD(P)-bd_dom_sf"/>
</dbReference>
<dbReference type="GO" id="GO:0016651">
    <property type="term" value="F:oxidoreductase activity, acting on NAD(P)H"/>
    <property type="evidence" value="ECO:0007669"/>
    <property type="project" value="InterPro"/>
</dbReference>
<dbReference type="SUPFAM" id="SSF51735">
    <property type="entry name" value="NAD(P)-binding Rossmann-fold domains"/>
    <property type="match status" value="1"/>
</dbReference>
<dbReference type="Pfam" id="PF08240">
    <property type="entry name" value="ADH_N"/>
    <property type="match status" value="1"/>
</dbReference>
<evidence type="ECO:0000256" key="4">
    <source>
        <dbReference type="ARBA" id="ARBA00023002"/>
    </source>
</evidence>
<organism evidence="6 7">
    <name type="scientific">Aspergillus tanneri</name>
    <dbReference type="NCBI Taxonomy" id="1220188"/>
    <lineage>
        <taxon>Eukaryota</taxon>
        <taxon>Fungi</taxon>
        <taxon>Dikarya</taxon>
        <taxon>Ascomycota</taxon>
        <taxon>Pezizomycotina</taxon>
        <taxon>Eurotiomycetes</taxon>
        <taxon>Eurotiomycetidae</taxon>
        <taxon>Eurotiales</taxon>
        <taxon>Aspergillaceae</taxon>
        <taxon>Aspergillus</taxon>
        <taxon>Aspergillus subgen. Circumdati</taxon>
    </lineage>
</organism>
<dbReference type="Proteomes" id="UP000324241">
    <property type="component" value="Unassembled WGS sequence"/>
</dbReference>